<reference evidence="9 10" key="1">
    <citation type="submission" date="2019-03" db="EMBL/GenBank/DDBJ databases">
        <title>Genomic Encyclopedia of Type Strains, Phase III (KMG-III): the genomes of soil and plant-associated and newly described type strains.</title>
        <authorList>
            <person name="Whitman W."/>
        </authorList>
    </citation>
    <scope>NUCLEOTIDE SEQUENCE [LARGE SCALE GENOMIC DNA]</scope>
    <source>
        <strain evidence="9 10">VKM Ac-2527</strain>
    </source>
</reference>
<dbReference type="EMBL" id="SNWQ01000009">
    <property type="protein sequence ID" value="TDO47129.1"/>
    <property type="molecule type" value="Genomic_DNA"/>
</dbReference>
<proteinExistence type="inferred from homology"/>
<dbReference type="Proteomes" id="UP000295388">
    <property type="component" value="Unassembled WGS sequence"/>
</dbReference>
<dbReference type="PANTHER" id="PTHR43744">
    <property type="entry name" value="ABC TRANSPORTER PERMEASE PROTEIN MG189-RELATED-RELATED"/>
    <property type="match status" value="1"/>
</dbReference>
<evidence type="ECO:0000256" key="2">
    <source>
        <dbReference type="ARBA" id="ARBA00022448"/>
    </source>
</evidence>
<keyword evidence="5 7" id="KW-1133">Transmembrane helix</keyword>
<dbReference type="OrthoDB" id="9794684at2"/>
<keyword evidence="2 7" id="KW-0813">Transport</keyword>
<gene>
    <name evidence="9" type="ORF">EV643_10919</name>
</gene>
<dbReference type="AlphaFoldDB" id="A0A4R6KC30"/>
<dbReference type="SUPFAM" id="SSF161098">
    <property type="entry name" value="MetI-like"/>
    <property type="match status" value="1"/>
</dbReference>
<feature type="transmembrane region" description="Helical" evidence="7">
    <location>
        <begin position="73"/>
        <end position="96"/>
    </location>
</feature>
<feature type="transmembrane region" description="Helical" evidence="7">
    <location>
        <begin position="144"/>
        <end position="163"/>
    </location>
</feature>
<evidence type="ECO:0000256" key="3">
    <source>
        <dbReference type="ARBA" id="ARBA00022475"/>
    </source>
</evidence>
<dbReference type="PROSITE" id="PS50928">
    <property type="entry name" value="ABC_TM1"/>
    <property type="match status" value="1"/>
</dbReference>
<name>A0A4R6KC30_9ACTN</name>
<dbReference type="GO" id="GO:0055085">
    <property type="term" value="P:transmembrane transport"/>
    <property type="evidence" value="ECO:0007669"/>
    <property type="project" value="InterPro"/>
</dbReference>
<dbReference type="CDD" id="cd06261">
    <property type="entry name" value="TM_PBP2"/>
    <property type="match status" value="1"/>
</dbReference>
<dbReference type="RefSeq" id="WP_133801522.1">
    <property type="nucleotide sequence ID" value="NZ_SNWQ01000009.1"/>
</dbReference>
<evidence type="ECO:0000256" key="6">
    <source>
        <dbReference type="ARBA" id="ARBA00023136"/>
    </source>
</evidence>
<evidence type="ECO:0000256" key="1">
    <source>
        <dbReference type="ARBA" id="ARBA00004651"/>
    </source>
</evidence>
<protein>
    <submittedName>
        <fullName evidence="9">Raffinose/stachyose/melibiose transport system permease protein</fullName>
    </submittedName>
</protein>
<keyword evidence="6 7" id="KW-0472">Membrane</keyword>
<comment type="subcellular location">
    <subcellularLocation>
        <location evidence="1 7">Cell membrane</location>
        <topology evidence="1 7">Multi-pass membrane protein</topology>
    </subcellularLocation>
</comment>
<feature type="transmembrane region" description="Helical" evidence="7">
    <location>
        <begin position="108"/>
        <end position="132"/>
    </location>
</feature>
<organism evidence="9 10">
    <name type="scientific">Kribbella caucasensis</name>
    <dbReference type="NCBI Taxonomy" id="2512215"/>
    <lineage>
        <taxon>Bacteria</taxon>
        <taxon>Bacillati</taxon>
        <taxon>Actinomycetota</taxon>
        <taxon>Actinomycetes</taxon>
        <taxon>Propionibacteriales</taxon>
        <taxon>Kribbellaceae</taxon>
        <taxon>Kribbella</taxon>
    </lineage>
</organism>
<comment type="similarity">
    <text evidence="7">Belongs to the binding-protein-dependent transport system permease family.</text>
</comment>
<feature type="transmembrane region" description="Helical" evidence="7">
    <location>
        <begin position="201"/>
        <end position="222"/>
    </location>
</feature>
<evidence type="ECO:0000256" key="7">
    <source>
        <dbReference type="RuleBase" id="RU363032"/>
    </source>
</evidence>
<sequence length="278" mass="29934">MHRYTKRTLILEILTVIVALALMIPFFFLVNLAFKGDTDAFLSPAVAPPKPPTLSAFADAWAGTPTGNIPLGLLNSVIVTAGSLVVLIALGSLAAFTITRIPGRLSSALYVLFLVGIILPFLLGLVPLYVVMRQLGLVGTLPGMIILYSGLLMPLSVFLYTGFTRSLPREYEEAAQVDGSSSLQTFVRIIFPLLRPATGTVAILAGLIIWNDFFTALIFLIGSRNATLPVVIYGFVGQNVSAWNVIFAGIILSMIPVLLLYLFAQRKFIQGFAGGIKS</sequence>
<dbReference type="InterPro" id="IPR035906">
    <property type="entry name" value="MetI-like_sf"/>
</dbReference>
<feature type="domain" description="ABC transmembrane type-1" evidence="8">
    <location>
        <begin position="73"/>
        <end position="264"/>
    </location>
</feature>
<evidence type="ECO:0000256" key="4">
    <source>
        <dbReference type="ARBA" id="ARBA00022692"/>
    </source>
</evidence>
<dbReference type="GO" id="GO:0005886">
    <property type="term" value="C:plasma membrane"/>
    <property type="evidence" value="ECO:0007669"/>
    <property type="project" value="UniProtKB-SubCell"/>
</dbReference>
<keyword evidence="4 7" id="KW-0812">Transmembrane</keyword>
<dbReference type="Pfam" id="PF00528">
    <property type="entry name" value="BPD_transp_1"/>
    <property type="match status" value="1"/>
</dbReference>
<dbReference type="InterPro" id="IPR000515">
    <property type="entry name" value="MetI-like"/>
</dbReference>
<keyword evidence="3" id="KW-1003">Cell membrane</keyword>
<feature type="transmembrane region" description="Helical" evidence="7">
    <location>
        <begin position="9"/>
        <end position="34"/>
    </location>
</feature>
<evidence type="ECO:0000256" key="5">
    <source>
        <dbReference type="ARBA" id="ARBA00022989"/>
    </source>
</evidence>
<evidence type="ECO:0000313" key="9">
    <source>
        <dbReference type="EMBL" id="TDO47129.1"/>
    </source>
</evidence>
<dbReference type="Gene3D" id="1.10.3720.10">
    <property type="entry name" value="MetI-like"/>
    <property type="match status" value="1"/>
</dbReference>
<keyword evidence="10" id="KW-1185">Reference proteome</keyword>
<evidence type="ECO:0000313" key="10">
    <source>
        <dbReference type="Proteomes" id="UP000295388"/>
    </source>
</evidence>
<feature type="transmembrane region" description="Helical" evidence="7">
    <location>
        <begin position="242"/>
        <end position="263"/>
    </location>
</feature>
<dbReference type="PANTHER" id="PTHR43744:SF8">
    <property type="entry name" value="SN-GLYCEROL-3-PHOSPHATE TRANSPORT SYSTEM PERMEASE PROTEIN UGPE"/>
    <property type="match status" value="1"/>
</dbReference>
<evidence type="ECO:0000259" key="8">
    <source>
        <dbReference type="PROSITE" id="PS50928"/>
    </source>
</evidence>
<comment type="caution">
    <text evidence="9">The sequence shown here is derived from an EMBL/GenBank/DDBJ whole genome shotgun (WGS) entry which is preliminary data.</text>
</comment>
<accession>A0A4R6KC30</accession>